<name>A0ABX7I1Q0_9BACT</name>
<sequence length="301" mass="34285">MINNENQVIEIMPTLLVGDSSFDAGSIPFCTLCIELDDRHIRFCIVRDEKMELIWVEDYSFDRILEASDVFEKLKKIFSAHTRWSGQSWKNVRISFNSAAFSLIPDLIFDPASVTDYLSFALGTAIPAGEKVLYHEVPLVHAQNVFSVPQAWHEWMINHFGTSNITFYHLTGPLIIGALVSHAEYEELRIVSVYFEKDNFFLVVSESKQLLFCNRFRFSTVQELAYIILFTLNQLELLPEEIKVIGYGDVTAGSETFAELSRFFPNLQIGKGPTTLKYSGQCADVPGHKYFGLFNTYLLSS</sequence>
<organism evidence="1 2">
    <name type="scientific">Dyadobacter sandarakinus</name>
    <dbReference type="NCBI Taxonomy" id="2747268"/>
    <lineage>
        <taxon>Bacteria</taxon>
        <taxon>Pseudomonadati</taxon>
        <taxon>Bacteroidota</taxon>
        <taxon>Cytophagia</taxon>
        <taxon>Cytophagales</taxon>
        <taxon>Spirosomataceae</taxon>
        <taxon>Dyadobacter</taxon>
    </lineage>
</organism>
<evidence type="ECO:0000313" key="2">
    <source>
        <dbReference type="Proteomes" id="UP000612680"/>
    </source>
</evidence>
<accession>A0ABX7I1Q0</accession>
<dbReference type="RefSeq" id="WP_204660383.1">
    <property type="nucleotide sequence ID" value="NZ_CP056775.1"/>
</dbReference>
<proteinExistence type="predicted"/>
<dbReference type="Gene3D" id="3.30.420.260">
    <property type="match status" value="1"/>
</dbReference>
<dbReference type="Gene3D" id="3.30.420.250">
    <property type="match status" value="1"/>
</dbReference>
<gene>
    <name evidence="1" type="ORF">HWI92_01185</name>
</gene>
<dbReference type="EMBL" id="CP056775">
    <property type="protein sequence ID" value="QRQ99622.1"/>
    <property type="molecule type" value="Genomic_DNA"/>
</dbReference>
<evidence type="ECO:0000313" key="1">
    <source>
        <dbReference type="EMBL" id="QRQ99622.1"/>
    </source>
</evidence>
<keyword evidence="2" id="KW-1185">Reference proteome</keyword>
<dbReference type="Pfam" id="PF12864">
    <property type="entry name" value="DUF3822"/>
    <property type="match status" value="1"/>
</dbReference>
<dbReference type="InterPro" id="IPR024213">
    <property type="entry name" value="DUF3822"/>
</dbReference>
<dbReference type="Proteomes" id="UP000612680">
    <property type="component" value="Chromosome"/>
</dbReference>
<dbReference type="CDD" id="cd24013">
    <property type="entry name" value="ASKHA_ATPase_BT3980-like"/>
    <property type="match status" value="1"/>
</dbReference>
<reference evidence="1 2" key="1">
    <citation type="submission" date="2020-06" db="EMBL/GenBank/DDBJ databases">
        <title>Dyadobacter sandarakinus sp. nov., isolated from the soil of the Arctic Yellow River Station.</title>
        <authorList>
            <person name="Zhang Y."/>
            <person name="Peng F."/>
        </authorList>
    </citation>
    <scope>NUCLEOTIDE SEQUENCE [LARGE SCALE GENOMIC DNA]</scope>
    <source>
        <strain evidence="1 2">Q3-56</strain>
    </source>
</reference>
<protein>
    <submittedName>
        <fullName evidence="1">DUF3822 family protein</fullName>
    </submittedName>
</protein>